<evidence type="ECO:0000256" key="10">
    <source>
        <dbReference type="SAM" id="MobiDB-lite"/>
    </source>
</evidence>
<keyword evidence="6 11" id="KW-0812">Transmembrane</keyword>
<keyword evidence="13" id="KW-1185">Reference proteome</keyword>
<feature type="transmembrane region" description="Helical" evidence="11">
    <location>
        <begin position="191"/>
        <end position="213"/>
    </location>
</feature>
<feature type="transmembrane region" description="Helical" evidence="11">
    <location>
        <begin position="164"/>
        <end position="185"/>
    </location>
</feature>
<feature type="compositionally biased region" description="Acidic residues" evidence="10">
    <location>
        <begin position="1"/>
        <end position="11"/>
    </location>
</feature>
<dbReference type="GO" id="GO:0012505">
    <property type="term" value="C:endomembrane system"/>
    <property type="evidence" value="ECO:0007669"/>
    <property type="project" value="UniProtKB-SubCell"/>
</dbReference>
<feature type="transmembrane region" description="Helical" evidence="11">
    <location>
        <begin position="225"/>
        <end position="243"/>
    </location>
</feature>
<proteinExistence type="inferred from homology"/>
<dbReference type="AlphaFoldDB" id="A0AAV9IW19"/>
<name>A0AAV9IW19_CYACA</name>
<evidence type="ECO:0000256" key="6">
    <source>
        <dbReference type="ARBA" id="ARBA00022692"/>
    </source>
</evidence>
<dbReference type="InterPro" id="IPR038665">
    <property type="entry name" value="Voltage-dep_anion_channel_sf"/>
</dbReference>
<accession>A0AAV9IW19</accession>
<dbReference type="Gene3D" id="1.50.10.150">
    <property type="entry name" value="Voltage-dependent anion channel"/>
    <property type="match status" value="1"/>
</dbReference>
<comment type="caution">
    <text evidence="12">The sequence shown here is derived from an EMBL/GenBank/DDBJ whole genome shotgun (WGS) entry which is preliminary data.</text>
</comment>
<protein>
    <recommendedName>
        <fullName evidence="14">C4-dicarboxylate transporter/malic acid transport protein</fullName>
    </recommendedName>
</protein>
<evidence type="ECO:0000313" key="12">
    <source>
        <dbReference type="EMBL" id="KAK4536273.1"/>
    </source>
</evidence>
<evidence type="ECO:0000256" key="8">
    <source>
        <dbReference type="ARBA" id="ARBA00023065"/>
    </source>
</evidence>
<evidence type="ECO:0000256" key="4">
    <source>
        <dbReference type="ARBA" id="ARBA00022448"/>
    </source>
</evidence>
<dbReference type="InterPro" id="IPR030183">
    <property type="entry name" value="SLAC/SLAH"/>
</dbReference>
<evidence type="ECO:0000256" key="2">
    <source>
        <dbReference type="ARBA" id="ARBA00004236"/>
    </source>
</evidence>
<feature type="region of interest" description="Disordered" evidence="10">
    <location>
        <begin position="1"/>
        <end position="56"/>
    </location>
</feature>
<keyword evidence="4" id="KW-0813">Transport</keyword>
<organism evidence="12 13">
    <name type="scientific">Cyanidium caldarium</name>
    <name type="common">Red alga</name>
    <dbReference type="NCBI Taxonomy" id="2771"/>
    <lineage>
        <taxon>Eukaryota</taxon>
        <taxon>Rhodophyta</taxon>
        <taxon>Bangiophyceae</taxon>
        <taxon>Cyanidiales</taxon>
        <taxon>Cyanidiaceae</taxon>
        <taxon>Cyanidium</taxon>
    </lineage>
</organism>
<evidence type="ECO:0000256" key="1">
    <source>
        <dbReference type="ARBA" id="ARBA00004127"/>
    </source>
</evidence>
<comment type="subcellular location">
    <subcellularLocation>
        <location evidence="2">Cell membrane</location>
    </subcellularLocation>
    <subcellularLocation>
        <location evidence="1">Endomembrane system</location>
        <topology evidence="1">Multi-pass membrane protein</topology>
    </subcellularLocation>
</comment>
<dbReference type="Proteomes" id="UP001301350">
    <property type="component" value="Unassembled WGS sequence"/>
</dbReference>
<evidence type="ECO:0008006" key="14">
    <source>
        <dbReference type="Google" id="ProtNLM"/>
    </source>
</evidence>
<evidence type="ECO:0000256" key="9">
    <source>
        <dbReference type="ARBA" id="ARBA00023136"/>
    </source>
</evidence>
<dbReference type="GO" id="GO:0005886">
    <property type="term" value="C:plasma membrane"/>
    <property type="evidence" value="ECO:0007669"/>
    <property type="project" value="UniProtKB-SubCell"/>
</dbReference>
<dbReference type="Pfam" id="PF03595">
    <property type="entry name" value="SLAC1"/>
    <property type="match status" value="1"/>
</dbReference>
<evidence type="ECO:0000256" key="7">
    <source>
        <dbReference type="ARBA" id="ARBA00022989"/>
    </source>
</evidence>
<dbReference type="GO" id="GO:0008308">
    <property type="term" value="F:voltage-gated monoatomic anion channel activity"/>
    <property type="evidence" value="ECO:0007669"/>
    <property type="project" value="InterPro"/>
</dbReference>
<evidence type="ECO:0000256" key="11">
    <source>
        <dbReference type="SAM" id="Phobius"/>
    </source>
</evidence>
<dbReference type="PANTHER" id="PTHR31269:SF2">
    <property type="entry name" value="S-TYPE ANION CHANNEL SLAH3"/>
    <property type="match status" value="1"/>
</dbReference>
<feature type="transmembrane region" description="Helical" evidence="11">
    <location>
        <begin position="280"/>
        <end position="300"/>
    </location>
</feature>
<feature type="transmembrane region" description="Helical" evidence="11">
    <location>
        <begin position="320"/>
        <end position="340"/>
    </location>
</feature>
<reference evidence="12 13" key="1">
    <citation type="submission" date="2022-07" db="EMBL/GenBank/DDBJ databases">
        <title>Genome-wide signatures of adaptation to extreme environments.</title>
        <authorList>
            <person name="Cho C.H."/>
            <person name="Yoon H.S."/>
        </authorList>
    </citation>
    <scope>NUCLEOTIDE SEQUENCE [LARGE SCALE GENOMIC DNA]</scope>
    <source>
        <strain evidence="12 13">DBV 063 E5</strain>
    </source>
</reference>
<comment type="similarity">
    <text evidence="3">Belongs to the SLAC1 S-type anion channel family.</text>
</comment>
<keyword evidence="8" id="KW-0406">Ion transport</keyword>
<keyword evidence="7 11" id="KW-1133">Transmembrane helix</keyword>
<dbReference type="EMBL" id="JANCYW010000008">
    <property type="protein sequence ID" value="KAK4536273.1"/>
    <property type="molecule type" value="Genomic_DNA"/>
</dbReference>
<gene>
    <name evidence="12" type="ORF">CDCA_CDCA08G2298</name>
</gene>
<sequence>MDHSEETEEPPEAAPALNGGGGVEHDDGSKPASGDFRPDGSSSCATNNGDEDALERMSSTATVTVNVCKQCGAETATRAASRRHAFAHSLPVSSFSIPFSYSAATLLWQALGTYAFVVPLTVSNVLWFITLTLNTLLVALYVLKWRVAPEMVADEWNSSDTATYFTVPVMTCIGLLAAAPGYLQQGTVHEVFFWIFWAVWLLVSLILLGDWLYGTSRSLANVRPVYTLPVIGHFFLVIVSTEINLPQVGMYSFSVGVFFLIILYVSMFQRLPDRPVPTTSPTLFMVLGPLSLASSSWFLLRNSLHEPGGPREKFFPLLSLAFFYSALFLLLLMFRVRGVVLLRGRVRLNMDYWATAFPTLALAHVSVQWWHYIGPTVATLVIMIILTALSMSILVVMSAVTAVTFTWRLKRGMAAFWRETRPQTVNAV</sequence>
<keyword evidence="5" id="KW-1003">Cell membrane</keyword>
<dbReference type="GO" id="GO:0006873">
    <property type="term" value="P:intracellular monoatomic ion homeostasis"/>
    <property type="evidence" value="ECO:0007669"/>
    <property type="project" value="InterPro"/>
</dbReference>
<evidence type="ECO:0000256" key="5">
    <source>
        <dbReference type="ARBA" id="ARBA00022475"/>
    </source>
</evidence>
<feature type="transmembrane region" description="Helical" evidence="11">
    <location>
        <begin position="249"/>
        <end position="268"/>
    </location>
</feature>
<feature type="transmembrane region" description="Helical" evidence="11">
    <location>
        <begin position="125"/>
        <end position="143"/>
    </location>
</feature>
<keyword evidence="9 11" id="KW-0472">Membrane</keyword>
<evidence type="ECO:0000313" key="13">
    <source>
        <dbReference type="Proteomes" id="UP001301350"/>
    </source>
</evidence>
<dbReference type="InterPro" id="IPR004695">
    <property type="entry name" value="SLAC1/Mae1/Ssu1/TehA"/>
</dbReference>
<feature type="transmembrane region" description="Helical" evidence="11">
    <location>
        <begin position="352"/>
        <end position="371"/>
    </location>
</feature>
<feature type="transmembrane region" description="Helical" evidence="11">
    <location>
        <begin position="377"/>
        <end position="403"/>
    </location>
</feature>
<dbReference type="PANTHER" id="PTHR31269">
    <property type="entry name" value="S-TYPE ANION CHANNEL SLAH3"/>
    <property type="match status" value="1"/>
</dbReference>
<evidence type="ECO:0000256" key="3">
    <source>
        <dbReference type="ARBA" id="ARBA00007808"/>
    </source>
</evidence>